<evidence type="ECO:0000313" key="2">
    <source>
        <dbReference type="Proteomes" id="UP000009047"/>
    </source>
</evidence>
<name>E1QLN0_DESB2</name>
<evidence type="ECO:0000313" key="1">
    <source>
        <dbReference type="EMBL" id="ADK86465.1"/>
    </source>
</evidence>
<dbReference type="EMBL" id="CP002085">
    <property type="protein sequence ID" value="ADK86465.1"/>
    <property type="molecule type" value="Genomic_DNA"/>
</dbReference>
<dbReference type="HOGENOM" id="CLU_2952858_0_0_7"/>
<accession>E1QLN0</accession>
<dbReference type="RefSeq" id="WP_013259902.1">
    <property type="nucleotide sequence ID" value="NC_014365.1"/>
</dbReference>
<sequence length="59" mass="6212">MAANSATADQAQTQYGKTVRLTVGQLFEALQDALADDELVVAAAKGILARNGLLAPRQR</sequence>
<proteinExistence type="predicted"/>
<keyword evidence="2" id="KW-1185">Reference proteome</keyword>
<gene>
    <name evidence="1" type="ordered locus">Deba_3112</name>
</gene>
<dbReference type="AlphaFoldDB" id="E1QLN0"/>
<protein>
    <submittedName>
        <fullName evidence="1">Uncharacterized protein</fullName>
    </submittedName>
</protein>
<dbReference type="Proteomes" id="UP000009047">
    <property type="component" value="Chromosome"/>
</dbReference>
<dbReference type="STRING" id="644282.Deba_3112"/>
<organism evidence="1 2">
    <name type="scientific">Desulfarculus baarsii (strain ATCC 33931 / DSM 2075 / LMG 7858 / VKM B-1802 / 2st14)</name>
    <dbReference type="NCBI Taxonomy" id="644282"/>
    <lineage>
        <taxon>Bacteria</taxon>
        <taxon>Pseudomonadati</taxon>
        <taxon>Thermodesulfobacteriota</taxon>
        <taxon>Desulfarculia</taxon>
        <taxon>Desulfarculales</taxon>
        <taxon>Desulfarculaceae</taxon>
        <taxon>Desulfarculus</taxon>
    </lineage>
</organism>
<dbReference type="KEGG" id="dbr:Deba_3112"/>
<reference evidence="1 2" key="1">
    <citation type="journal article" date="2010" name="Stand. Genomic Sci.">
        <title>Complete genome sequence of Desulfarculus baarsii type strain (2st14).</title>
        <authorList>
            <person name="Sun H."/>
            <person name="Spring S."/>
            <person name="Lapidus A."/>
            <person name="Davenport K."/>
            <person name="Del Rio T.G."/>
            <person name="Tice H."/>
            <person name="Nolan M."/>
            <person name="Copeland A."/>
            <person name="Cheng J.F."/>
            <person name="Lucas S."/>
            <person name="Tapia R."/>
            <person name="Goodwin L."/>
            <person name="Pitluck S."/>
            <person name="Ivanova N."/>
            <person name="Pagani I."/>
            <person name="Mavromatis K."/>
            <person name="Ovchinnikova G."/>
            <person name="Pati A."/>
            <person name="Chen A."/>
            <person name="Palaniappan K."/>
            <person name="Hauser L."/>
            <person name="Chang Y.J."/>
            <person name="Jeffries C.D."/>
            <person name="Detter J.C."/>
            <person name="Han C."/>
            <person name="Rohde M."/>
            <person name="Brambilla E."/>
            <person name="Goker M."/>
            <person name="Woyke T."/>
            <person name="Bristow J."/>
            <person name="Eisen J.A."/>
            <person name="Markowitz V."/>
            <person name="Hugenholtz P."/>
            <person name="Kyrpides N.C."/>
            <person name="Klenk H.P."/>
            <person name="Land M."/>
        </authorList>
    </citation>
    <scope>NUCLEOTIDE SEQUENCE [LARGE SCALE GENOMIC DNA]</scope>
    <source>
        <strain evidence="2">ATCC 33931 / DSM 2075 / LMG 7858 / VKM B-1802 / 2st14</strain>
    </source>
</reference>